<keyword evidence="3" id="KW-1185">Reference proteome</keyword>
<name>H5XNJ3_9PSEU</name>
<dbReference type="EMBL" id="CM001440">
    <property type="protein sequence ID" value="EHR61054.1"/>
    <property type="molecule type" value="Genomic_DNA"/>
</dbReference>
<dbReference type="STRING" id="882082.SaccyDRAFT_2168"/>
<evidence type="ECO:0000313" key="2">
    <source>
        <dbReference type="EMBL" id="EHR61054.1"/>
    </source>
</evidence>
<dbReference type="eggNOG" id="COG4994">
    <property type="taxonomic scope" value="Bacteria"/>
</dbReference>
<dbReference type="Proteomes" id="UP000002791">
    <property type="component" value="Chromosome"/>
</dbReference>
<evidence type="ECO:0000259" key="1">
    <source>
        <dbReference type="Pfam" id="PF14534"/>
    </source>
</evidence>
<dbReference type="Gene3D" id="3.10.450.50">
    <property type="match status" value="1"/>
</dbReference>
<dbReference type="Pfam" id="PF14534">
    <property type="entry name" value="DUF4440"/>
    <property type="match status" value="1"/>
</dbReference>
<evidence type="ECO:0000313" key="3">
    <source>
        <dbReference type="Proteomes" id="UP000002791"/>
    </source>
</evidence>
<gene>
    <name evidence="2" type="ORF">SaccyDRAFT_2168</name>
</gene>
<reference evidence="2 3" key="1">
    <citation type="submission" date="2011-11" db="EMBL/GenBank/DDBJ databases">
        <title>The Noncontiguous Finished sequence of Saccharomonospora cyanea NA-134.</title>
        <authorList>
            <consortium name="US DOE Joint Genome Institute"/>
            <person name="Lucas S."/>
            <person name="Han J."/>
            <person name="Lapidus A."/>
            <person name="Cheng J.-F."/>
            <person name="Goodwin L."/>
            <person name="Pitluck S."/>
            <person name="Peters L."/>
            <person name="Ovchinnikova G."/>
            <person name="Lu M."/>
            <person name="Detter J.C."/>
            <person name="Han C."/>
            <person name="Tapia R."/>
            <person name="Land M."/>
            <person name="Hauser L."/>
            <person name="Kyrpides N."/>
            <person name="Ivanova N."/>
            <person name="Pagani I."/>
            <person name="Brambilla E.-M."/>
            <person name="Klenk H.-P."/>
            <person name="Woyke T."/>
        </authorList>
    </citation>
    <scope>NUCLEOTIDE SEQUENCE [LARGE SCALE GENOMIC DNA]</scope>
    <source>
        <strain evidence="2 3">NA-134</strain>
    </source>
</reference>
<proteinExistence type="predicted"/>
<dbReference type="AlphaFoldDB" id="H5XNJ3"/>
<dbReference type="InterPro" id="IPR032710">
    <property type="entry name" value="NTF2-like_dom_sf"/>
</dbReference>
<accession>H5XNJ3</accession>
<dbReference type="OrthoDB" id="7845843at2"/>
<dbReference type="SUPFAM" id="SSF54427">
    <property type="entry name" value="NTF2-like"/>
    <property type="match status" value="1"/>
</dbReference>
<dbReference type="InterPro" id="IPR027843">
    <property type="entry name" value="DUF4440"/>
</dbReference>
<protein>
    <recommendedName>
        <fullName evidence="1">DUF4440 domain-containing protein</fullName>
    </recommendedName>
</protein>
<sequence>MERDFEAVIARELRLLDPTVRADDDAVRELLHDDFREFGSTGRVWDRRSIVEATRADTAERITAEDLRPVRLGPDAILLTYTARRGAAASLRTSVWTRSAGTWLLLHHAGTAVRTDA</sequence>
<dbReference type="RefSeq" id="WP_005456041.1">
    <property type="nucleotide sequence ID" value="NZ_CM001440.1"/>
</dbReference>
<dbReference type="HOGENOM" id="CLU_119560_0_2_11"/>
<feature type="domain" description="DUF4440" evidence="1">
    <location>
        <begin position="9"/>
        <end position="105"/>
    </location>
</feature>
<organism evidence="2 3">
    <name type="scientific">Saccharomonospora cyanea NA-134</name>
    <dbReference type="NCBI Taxonomy" id="882082"/>
    <lineage>
        <taxon>Bacteria</taxon>
        <taxon>Bacillati</taxon>
        <taxon>Actinomycetota</taxon>
        <taxon>Actinomycetes</taxon>
        <taxon>Pseudonocardiales</taxon>
        <taxon>Pseudonocardiaceae</taxon>
        <taxon>Saccharomonospora</taxon>
    </lineage>
</organism>